<sequence length="78" mass="9523">MHRHYNDKLSVEQVLHAYLSFIFVYIPINNLTESAEKSLTYKNPLYILNYRSIYSLNQSQENFMIQDYEKQRWRNTVT</sequence>
<comment type="caution">
    <text evidence="1">The sequence shown here is derived from an EMBL/GenBank/DDBJ whole genome shotgun (WGS) entry which is preliminary data.</text>
</comment>
<accession>A0ABN7UK67</accession>
<keyword evidence="2" id="KW-1185">Reference proteome</keyword>
<organism evidence="1 2">
    <name type="scientific">Gigaspora margarita</name>
    <dbReference type="NCBI Taxonomy" id="4874"/>
    <lineage>
        <taxon>Eukaryota</taxon>
        <taxon>Fungi</taxon>
        <taxon>Fungi incertae sedis</taxon>
        <taxon>Mucoromycota</taxon>
        <taxon>Glomeromycotina</taxon>
        <taxon>Glomeromycetes</taxon>
        <taxon>Diversisporales</taxon>
        <taxon>Gigasporaceae</taxon>
        <taxon>Gigaspora</taxon>
    </lineage>
</organism>
<dbReference type="Proteomes" id="UP000789901">
    <property type="component" value="Unassembled WGS sequence"/>
</dbReference>
<gene>
    <name evidence="1" type="ORF">GMARGA_LOCUS7657</name>
</gene>
<evidence type="ECO:0000313" key="2">
    <source>
        <dbReference type="Proteomes" id="UP000789901"/>
    </source>
</evidence>
<name>A0ABN7UK67_GIGMA</name>
<evidence type="ECO:0000313" key="1">
    <source>
        <dbReference type="EMBL" id="CAG8617270.1"/>
    </source>
</evidence>
<protein>
    <submittedName>
        <fullName evidence="1">31696_t:CDS:1</fullName>
    </submittedName>
</protein>
<proteinExistence type="predicted"/>
<reference evidence="1 2" key="1">
    <citation type="submission" date="2021-06" db="EMBL/GenBank/DDBJ databases">
        <authorList>
            <person name="Kallberg Y."/>
            <person name="Tangrot J."/>
            <person name="Rosling A."/>
        </authorList>
    </citation>
    <scope>NUCLEOTIDE SEQUENCE [LARGE SCALE GENOMIC DNA]</scope>
    <source>
        <strain evidence="1 2">120-4 pot B 10/14</strain>
    </source>
</reference>
<dbReference type="EMBL" id="CAJVQB010003775">
    <property type="protein sequence ID" value="CAG8617270.1"/>
    <property type="molecule type" value="Genomic_DNA"/>
</dbReference>